<dbReference type="Proteomes" id="UP000297753">
    <property type="component" value="Unassembled WGS sequence"/>
</dbReference>
<dbReference type="EMBL" id="SATR01000059">
    <property type="protein sequence ID" value="TFH89547.1"/>
    <property type="molecule type" value="Genomic_DNA"/>
</dbReference>
<keyword evidence="2" id="KW-1185">Reference proteome</keyword>
<dbReference type="InterPro" id="IPR051553">
    <property type="entry name" value="Ran_GTPase-activating"/>
</dbReference>
<accession>A0A4Y8W9P3</accession>
<evidence type="ECO:0000313" key="1">
    <source>
        <dbReference type="EMBL" id="TFH89547.1"/>
    </source>
</evidence>
<sequence>MKVIFVAFITVLITACKWEYPCGDLSPVTVVVSNCSASNIESESESVVIASQAKLNGIQLNGLMTLGSTAQVVISCENCPGTIYYRWLIDNAVVSTTDSHEFTASDLGKTVRIEVQLTDSQQVVSEPEYATFQSIVVEEIISNDFAFAARKTDGSVITWGISANGGDSSSVTAELVDVTTIVPGNGTFAAIKRDGSVVTWGVASYGGDSSAVTGQLNDVTSIAASNFAFAALKGDGTVVAWGDPLRGGDLEGLTPSNITSVVGNNTSFVAIDNLGATYFWGLDSSGGVPVSVMPNYGVSDVQSAIGNDLAFALLKTDGSVTGHGNNSYGGDMATLAARITNADSLYSSWFGFAALIDDGSIVSWGNIDGVSYGVSGNTAFLEPTVTNATMITASRDAFAAVEAAGTVVAWGDANDGGDNSAVVADLVNVDFVVAARAAFAAKKSDGSVVAWGDATRGGDTSLNLSGSLSNVETIVSSLYSFAAITDDKQIVTWGLLSHADISLVTADLAPSVIQLDNSYDP</sequence>
<organism evidence="1 2">
    <name type="scientific">Vibrio ouci</name>
    <dbReference type="NCBI Taxonomy" id="2499078"/>
    <lineage>
        <taxon>Bacteria</taxon>
        <taxon>Pseudomonadati</taxon>
        <taxon>Pseudomonadota</taxon>
        <taxon>Gammaproteobacteria</taxon>
        <taxon>Vibrionales</taxon>
        <taxon>Vibrionaceae</taxon>
        <taxon>Vibrio</taxon>
    </lineage>
</organism>
<dbReference type="InterPro" id="IPR009091">
    <property type="entry name" value="RCC1/BLIP-II"/>
</dbReference>
<evidence type="ECO:0000313" key="2">
    <source>
        <dbReference type="Proteomes" id="UP000297753"/>
    </source>
</evidence>
<dbReference type="SUPFAM" id="SSF50985">
    <property type="entry name" value="RCC1/BLIP-II"/>
    <property type="match status" value="1"/>
</dbReference>
<gene>
    <name evidence="1" type="ORF">ELS82_21675</name>
</gene>
<dbReference type="OrthoDB" id="6461088at2"/>
<evidence type="ECO:0008006" key="3">
    <source>
        <dbReference type="Google" id="ProtNLM"/>
    </source>
</evidence>
<dbReference type="PANTHER" id="PTHR45982:SF1">
    <property type="entry name" value="REGULATOR OF CHROMOSOME CONDENSATION"/>
    <property type="match status" value="1"/>
</dbReference>
<reference evidence="1 2" key="1">
    <citation type="submission" date="2019-01" db="EMBL/GenBank/DDBJ databases">
        <title>Vibrio BEI176 sp. nov, a marine bacterium isolated from China: eastern marignal seas.</title>
        <authorList>
            <person name="Li B."/>
        </authorList>
    </citation>
    <scope>NUCLEOTIDE SEQUENCE [LARGE SCALE GENOMIC DNA]</scope>
    <source>
        <strain evidence="1 2">BEI176</strain>
    </source>
</reference>
<dbReference type="PANTHER" id="PTHR45982">
    <property type="entry name" value="REGULATOR OF CHROMOSOME CONDENSATION"/>
    <property type="match status" value="1"/>
</dbReference>
<name>A0A4Y8W9P3_9VIBR</name>
<protein>
    <recommendedName>
        <fullName evidence="3">Lipoprotein</fullName>
    </recommendedName>
</protein>
<dbReference type="RefSeq" id="WP_134837304.1">
    <property type="nucleotide sequence ID" value="NZ_SATR01000059.1"/>
</dbReference>
<proteinExistence type="predicted"/>
<dbReference type="Gene3D" id="2.130.10.30">
    <property type="entry name" value="Regulator of chromosome condensation 1/beta-lactamase-inhibitor protein II"/>
    <property type="match status" value="2"/>
</dbReference>
<dbReference type="PROSITE" id="PS51257">
    <property type="entry name" value="PROKAR_LIPOPROTEIN"/>
    <property type="match status" value="1"/>
</dbReference>
<dbReference type="AlphaFoldDB" id="A0A4Y8W9P3"/>
<comment type="caution">
    <text evidence="1">The sequence shown here is derived from an EMBL/GenBank/DDBJ whole genome shotgun (WGS) entry which is preliminary data.</text>
</comment>